<accession>A0A9W8RST5</accession>
<dbReference type="Proteomes" id="UP001152049">
    <property type="component" value="Unassembled WGS sequence"/>
</dbReference>
<keyword evidence="2" id="KW-1185">Reference proteome</keyword>
<dbReference type="SUPFAM" id="SSF55486">
    <property type="entry name" value="Metalloproteases ('zincins'), catalytic domain"/>
    <property type="match status" value="1"/>
</dbReference>
<dbReference type="OrthoDB" id="626167at2759"/>
<name>A0A9W8RST5_9HYPO</name>
<dbReference type="Gene3D" id="1.10.390.10">
    <property type="entry name" value="Neutral Protease Domain 2"/>
    <property type="match status" value="1"/>
</dbReference>
<organism evidence="1 2">
    <name type="scientific">Fusarium torreyae</name>
    <dbReference type="NCBI Taxonomy" id="1237075"/>
    <lineage>
        <taxon>Eukaryota</taxon>
        <taxon>Fungi</taxon>
        <taxon>Dikarya</taxon>
        <taxon>Ascomycota</taxon>
        <taxon>Pezizomycotina</taxon>
        <taxon>Sordariomycetes</taxon>
        <taxon>Hypocreomycetidae</taxon>
        <taxon>Hypocreales</taxon>
        <taxon>Nectriaceae</taxon>
        <taxon>Fusarium</taxon>
    </lineage>
</organism>
<comment type="caution">
    <text evidence="1">The sequence shown here is derived from an EMBL/GenBank/DDBJ whole genome shotgun (WGS) entry which is preliminary data.</text>
</comment>
<evidence type="ECO:0000313" key="1">
    <source>
        <dbReference type="EMBL" id="KAJ4250976.1"/>
    </source>
</evidence>
<dbReference type="SUPFAM" id="SSF50156">
    <property type="entry name" value="PDZ domain-like"/>
    <property type="match status" value="1"/>
</dbReference>
<dbReference type="InterPro" id="IPR036034">
    <property type="entry name" value="PDZ_sf"/>
</dbReference>
<dbReference type="EMBL" id="JAOQAZ010000029">
    <property type="protein sequence ID" value="KAJ4250976.1"/>
    <property type="molecule type" value="Genomic_DNA"/>
</dbReference>
<protein>
    <recommendedName>
        <fullName evidence="3">PDZ domain-containing protein</fullName>
    </recommendedName>
</protein>
<dbReference type="InterPro" id="IPR027268">
    <property type="entry name" value="Peptidase_M4/M1_CTD_sf"/>
</dbReference>
<dbReference type="Gene3D" id="2.30.42.10">
    <property type="match status" value="1"/>
</dbReference>
<evidence type="ECO:0008006" key="3">
    <source>
        <dbReference type="Google" id="ProtNLM"/>
    </source>
</evidence>
<sequence length="556" mass="62875">MAQRRDPCLDVTITPTYESAFIKSLEVRLIIENPNLTACQTLVEIADPEELHPVRPYPPNAVKASDLNGELALIAEDTEDGQWLWNVARETTGDVVVTYTATHINNDLEPIVALLDLRRDHNGINGAGICLFILPPDDKTYSISLGWDLSQAPDGTRAIWTHGEGPEAVEKVGSTKILSESHFAIGPSLHSYPPATSASSGFGFYWFGDPNFDVLRLAEWAQNLFQYMQSFFHDSESAYSIFLRASASSRGTGGAALLRSFMFNYVMTNDNDFKNFQTLLAHEMVHNWPTLSEDDDGDGEDTTWFVEGIADYYSLILPFRAGSFILNRFARHLNFMATAYYTNPMVNLTNQEAADQDSENQDVARLPYGRGMFFFIRLDALLRARSNDQRSIDDVVLKLLHRTRSGQSNDLECFLELLELELGPAAREEYQAMSNGKLMVPPENSLGPSLSAQQIEMEQFEVGFEQDRDQNGLSFVSKVFPNSRAAEAGLLQGDEILSTEDRFSHPDINFTYEDIYAETHLKLWRNGKQLSISYRPRSFRKVQAYQWVRKDDNRKF</sequence>
<evidence type="ECO:0000313" key="2">
    <source>
        <dbReference type="Proteomes" id="UP001152049"/>
    </source>
</evidence>
<proteinExistence type="predicted"/>
<dbReference type="AlphaFoldDB" id="A0A9W8RST5"/>
<reference evidence="1" key="1">
    <citation type="submission" date="2022-09" db="EMBL/GenBank/DDBJ databases">
        <title>Fusarium specimens isolated from Avocado Roots.</title>
        <authorList>
            <person name="Stajich J."/>
            <person name="Roper C."/>
            <person name="Heimlech-Rivalta G."/>
        </authorList>
    </citation>
    <scope>NUCLEOTIDE SEQUENCE</scope>
    <source>
        <strain evidence="1">CF00136</strain>
    </source>
</reference>
<gene>
    <name evidence="1" type="ORF">NW762_011626</name>
</gene>